<dbReference type="PANTHER" id="PTHR35596:SF1">
    <property type="entry name" value="MICROBIAL-TYPE PARG CATALYTIC DOMAIN-CONTAINING PROTEIN"/>
    <property type="match status" value="1"/>
</dbReference>
<evidence type="ECO:0000313" key="4">
    <source>
        <dbReference type="Proteomes" id="UP000016933"/>
    </source>
</evidence>
<dbReference type="AlphaFoldDB" id="N1PYD9"/>
<proteinExistence type="predicted"/>
<dbReference type="PANTHER" id="PTHR35596">
    <property type="entry name" value="DUF2263 DOMAIN-CONTAINING PROTEIN"/>
    <property type="match status" value="1"/>
</dbReference>
<feature type="region of interest" description="Disordered" evidence="1">
    <location>
        <begin position="384"/>
        <end position="449"/>
    </location>
</feature>
<dbReference type="Proteomes" id="UP000016933">
    <property type="component" value="Unassembled WGS sequence"/>
</dbReference>
<evidence type="ECO:0000256" key="1">
    <source>
        <dbReference type="SAM" id="MobiDB-lite"/>
    </source>
</evidence>
<dbReference type="HOGENOM" id="CLU_024412_2_0_1"/>
<name>N1PYD9_DOTSN</name>
<dbReference type="OMA" id="RPNAEQW"/>
<organism evidence="3 4">
    <name type="scientific">Dothistroma septosporum (strain NZE10 / CBS 128990)</name>
    <name type="common">Red band needle blight fungus</name>
    <name type="synonym">Mycosphaerella pini</name>
    <dbReference type="NCBI Taxonomy" id="675120"/>
    <lineage>
        <taxon>Eukaryota</taxon>
        <taxon>Fungi</taxon>
        <taxon>Dikarya</taxon>
        <taxon>Ascomycota</taxon>
        <taxon>Pezizomycotina</taxon>
        <taxon>Dothideomycetes</taxon>
        <taxon>Dothideomycetidae</taxon>
        <taxon>Mycosphaerellales</taxon>
        <taxon>Mycosphaerellaceae</taxon>
        <taxon>Dothistroma</taxon>
    </lineage>
</organism>
<reference evidence="4" key="1">
    <citation type="journal article" date="2012" name="PLoS Genet.">
        <title>The genomes of the fungal plant pathogens Cladosporium fulvum and Dothistroma septosporum reveal adaptation to different hosts and lifestyles but also signatures of common ancestry.</title>
        <authorList>
            <person name="de Wit P.J.G.M."/>
            <person name="van der Burgt A."/>
            <person name="Oekmen B."/>
            <person name="Stergiopoulos I."/>
            <person name="Abd-Elsalam K.A."/>
            <person name="Aerts A.L."/>
            <person name="Bahkali A.H."/>
            <person name="Beenen H.G."/>
            <person name="Chettri P."/>
            <person name="Cox M.P."/>
            <person name="Datema E."/>
            <person name="de Vries R.P."/>
            <person name="Dhillon B."/>
            <person name="Ganley A.R."/>
            <person name="Griffiths S.A."/>
            <person name="Guo Y."/>
            <person name="Hamelin R.C."/>
            <person name="Henrissat B."/>
            <person name="Kabir M.S."/>
            <person name="Jashni M.K."/>
            <person name="Kema G."/>
            <person name="Klaubauf S."/>
            <person name="Lapidus A."/>
            <person name="Levasseur A."/>
            <person name="Lindquist E."/>
            <person name="Mehrabi R."/>
            <person name="Ohm R.A."/>
            <person name="Owen T.J."/>
            <person name="Salamov A."/>
            <person name="Schwelm A."/>
            <person name="Schijlen E."/>
            <person name="Sun H."/>
            <person name="van den Burg H.A."/>
            <person name="van Ham R.C.H.J."/>
            <person name="Zhang S."/>
            <person name="Goodwin S.B."/>
            <person name="Grigoriev I.V."/>
            <person name="Collemare J."/>
            <person name="Bradshaw R.E."/>
        </authorList>
    </citation>
    <scope>NUCLEOTIDE SEQUENCE [LARGE SCALE GENOMIC DNA]</scope>
    <source>
        <strain evidence="4">NZE10 / CBS 128990</strain>
    </source>
</reference>
<dbReference type="InterPro" id="IPR019261">
    <property type="entry name" value="PARG_cat_microbial"/>
</dbReference>
<dbReference type="InterPro" id="IPR043472">
    <property type="entry name" value="Macro_dom-like"/>
</dbReference>
<dbReference type="eggNOG" id="ENOG502S35J">
    <property type="taxonomic scope" value="Eukaryota"/>
</dbReference>
<reference evidence="3 4" key="2">
    <citation type="journal article" date="2012" name="PLoS Pathog.">
        <title>Diverse lifestyles and strategies of plant pathogenesis encoded in the genomes of eighteen Dothideomycetes fungi.</title>
        <authorList>
            <person name="Ohm R.A."/>
            <person name="Feau N."/>
            <person name="Henrissat B."/>
            <person name="Schoch C.L."/>
            <person name="Horwitz B.A."/>
            <person name="Barry K.W."/>
            <person name="Condon B.J."/>
            <person name="Copeland A.C."/>
            <person name="Dhillon B."/>
            <person name="Glaser F."/>
            <person name="Hesse C.N."/>
            <person name="Kosti I."/>
            <person name="LaButti K."/>
            <person name="Lindquist E.A."/>
            <person name="Lucas S."/>
            <person name="Salamov A.A."/>
            <person name="Bradshaw R.E."/>
            <person name="Ciuffetti L."/>
            <person name="Hamelin R.C."/>
            <person name="Kema G.H.J."/>
            <person name="Lawrence C."/>
            <person name="Scott J.A."/>
            <person name="Spatafora J.W."/>
            <person name="Turgeon B.G."/>
            <person name="de Wit P.J.G.M."/>
            <person name="Zhong S."/>
            <person name="Goodwin S.B."/>
            <person name="Grigoriev I.V."/>
        </authorList>
    </citation>
    <scope>NUCLEOTIDE SEQUENCE [LARGE SCALE GENOMIC DNA]</scope>
    <source>
        <strain evidence="4">NZE10 / CBS 128990</strain>
    </source>
</reference>
<evidence type="ECO:0000313" key="3">
    <source>
        <dbReference type="EMBL" id="EME47998.1"/>
    </source>
</evidence>
<feature type="domain" description="Microbial-type PARG catalytic" evidence="2">
    <location>
        <begin position="57"/>
        <end position="158"/>
    </location>
</feature>
<dbReference type="Pfam" id="PF10021">
    <property type="entry name" value="PARG_cat_microb"/>
    <property type="match status" value="1"/>
</dbReference>
<protein>
    <recommendedName>
        <fullName evidence="2">Microbial-type PARG catalytic domain-containing protein</fullName>
    </recommendedName>
</protein>
<evidence type="ECO:0000259" key="2">
    <source>
        <dbReference type="Pfam" id="PF10021"/>
    </source>
</evidence>
<dbReference type="SUPFAM" id="SSF52949">
    <property type="entry name" value="Macro domain-like"/>
    <property type="match status" value="1"/>
</dbReference>
<dbReference type="NCBIfam" id="TIGR02452">
    <property type="entry name" value="TIGR02452 family protein"/>
    <property type="match status" value="1"/>
</dbReference>
<dbReference type="OrthoDB" id="9985428at2759"/>
<gene>
    <name evidence="3" type="ORF">DOTSEDRAFT_69813</name>
</gene>
<keyword evidence="4" id="KW-1185">Reference proteome</keyword>
<dbReference type="EMBL" id="KB446536">
    <property type="protein sequence ID" value="EME47998.1"/>
    <property type="molecule type" value="Genomic_DNA"/>
</dbReference>
<dbReference type="Gene3D" id="3.40.220.10">
    <property type="entry name" value="Leucine Aminopeptidase, subunit E, domain 1"/>
    <property type="match status" value="1"/>
</dbReference>
<accession>N1PYD9</accession>
<sequence>MTRAERELRARGTVHRAIPEILRSSPRAKHGISQADLIVDPKPVIKTPTGPAASAFRDDLAIRVIGRDTLQVAAHLSDRPYASKRTADGRRASDERPNVTVHNMASLTRPGGAFMTGGNSQEEFLCARTTLYPSLFDDFYALPDIGGIFTPDVLVFRDFDAIEIPKRDRYFINVISAGVSRHPDNRGRYDEREEGCSCGVSYCDRDRDIMLRKMKAVLRIAQSNGTRQLVLGAWGCGGLKHPVKEVAKLWRKVIAGGPRQKRPNAEQWDGLDEVIFAIPDPSHAREFRHVFDDILADDFVTTSGSSTGKGVEADDSEIQRLIATAGSLELQIETAQTSFLKGRLKDELREVNHQIALGRAAKASREDDVTTEEDEDVEDDYVVSGFPGSDGEDNSFYRVDGTESDSELEGAGSEVYEFRFGGPTGDSQTSQDELDELDEGTGWSGYSSSPKFNPQSGWFQGSIDQLSAHVLGGTKMGSASPRSPILADLDSGAAKTDVAVDGFLARFQRSDVDDQS</sequence>
<dbReference type="STRING" id="675120.N1PYD9"/>
<dbReference type="InterPro" id="IPR012664">
    <property type="entry name" value="CHP02452"/>
</dbReference>